<dbReference type="EC" id="2.7.13.3" evidence="2"/>
<dbReference type="CDD" id="cd17574">
    <property type="entry name" value="REC_OmpR"/>
    <property type="match status" value="1"/>
</dbReference>
<evidence type="ECO:0000259" key="11">
    <source>
        <dbReference type="PROSITE" id="PS50110"/>
    </source>
</evidence>
<dbReference type="Gene3D" id="2.130.10.10">
    <property type="entry name" value="YVTN repeat-like/Quinoprotein amine dehydrogenase"/>
    <property type="match status" value="2"/>
</dbReference>
<dbReference type="Gene3D" id="3.40.50.2300">
    <property type="match status" value="1"/>
</dbReference>
<dbReference type="Gene3D" id="1.10.10.60">
    <property type="entry name" value="Homeodomain-like"/>
    <property type="match status" value="1"/>
</dbReference>
<comment type="catalytic activity">
    <reaction evidence="1">
        <text>ATP + protein L-histidine = ADP + protein N-phospho-L-histidine.</text>
        <dbReference type="EC" id="2.7.13.3"/>
    </reaction>
</comment>
<keyword evidence="8" id="KW-1133">Transmembrane helix</keyword>
<accession>A0AA37KDI6</accession>
<dbReference type="Pfam" id="PF07494">
    <property type="entry name" value="Reg_prop"/>
    <property type="match status" value="5"/>
</dbReference>
<feature type="modified residue" description="4-aspartylphosphate" evidence="7">
    <location>
        <position position="1095"/>
    </location>
</feature>
<dbReference type="SUPFAM" id="SSF55874">
    <property type="entry name" value="ATPase domain of HSP90 chaperone/DNA topoisomerase II/histidine kinase"/>
    <property type="match status" value="1"/>
</dbReference>
<dbReference type="InterPro" id="IPR005467">
    <property type="entry name" value="His_kinase_dom"/>
</dbReference>
<keyword evidence="12" id="KW-0418">Kinase</keyword>
<evidence type="ECO:0000259" key="10">
    <source>
        <dbReference type="PROSITE" id="PS50109"/>
    </source>
</evidence>
<dbReference type="PANTHER" id="PTHR43547">
    <property type="entry name" value="TWO-COMPONENT HISTIDINE KINASE"/>
    <property type="match status" value="1"/>
</dbReference>
<dbReference type="EMBL" id="BQOB01000001">
    <property type="protein sequence ID" value="GKH79807.1"/>
    <property type="molecule type" value="Genomic_DNA"/>
</dbReference>
<feature type="domain" description="Response regulatory" evidence="11">
    <location>
        <begin position="1047"/>
        <end position="1162"/>
    </location>
</feature>
<dbReference type="InterPro" id="IPR004358">
    <property type="entry name" value="Sig_transdc_His_kin-like_C"/>
</dbReference>
<dbReference type="SUPFAM" id="SSF46689">
    <property type="entry name" value="Homeodomain-like"/>
    <property type="match status" value="1"/>
</dbReference>
<dbReference type="InterPro" id="IPR015943">
    <property type="entry name" value="WD40/YVTN_repeat-like_dom_sf"/>
</dbReference>
<dbReference type="FunFam" id="2.60.40.10:FF:000791">
    <property type="entry name" value="Two-component system sensor histidine kinase/response regulator"/>
    <property type="match status" value="1"/>
</dbReference>
<dbReference type="InterPro" id="IPR011110">
    <property type="entry name" value="Reg_prop"/>
</dbReference>
<evidence type="ECO:0000256" key="6">
    <source>
        <dbReference type="ARBA" id="ARBA00023163"/>
    </source>
</evidence>
<dbReference type="Pfam" id="PF00072">
    <property type="entry name" value="Response_reg"/>
    <property type="match status" value="1"/>
</dbReference>
<comment type="caution">
    <text evidence="12">The sequence shown here is derived from an EMBL/GenBank/DDBJ whole genome shotgun (WGS) entry which is preliminary data.</text>
</comment>
<name>A0AA37KDI6_9BACT</name>
<evidence type="ECO:0000256" key="5">
    <source>
        <dbReference type="ARBA" id="ARBA00023125"/>
    </source>
</evidence>
<evidence type="ECO:0000256" key="8">
    <source>
        <dbReference type="SAM" id="Phobius"/>
    </source>
</evidence>
<dbReference type="SUPFAM" id="SSF63829">
    <property type="entry name" value="Calcium-dependent phosphotriesterase"/>
    <property type="match status" value="2"/>
</dbReference>
<dbReference type="Pfam" id="PF12833">
    <property type="entry name" value="HTH_18"/>
    <property type="match status" value="1"/>
</dbReference>
<sequence>MRYDGYSIVVYKPDGVNHGRSIDSFVNMVAEDKENNLWIGTHNGLYVLHKETDEIEKIISPLLQVSNVESILYASNGDLWVGSNKGLFRRKAGGRTFDCEKNMDIKSVIEDREGQIWIGTWEQGLLRYNPQEELYYTYEGINPGNSAHVIFQDEAGNIWIGTWRYGLVKLINPYDPEHFSFKTFRNIKGNSHSLLDNIIYAIAQDKNSGKLWIGSRSGVSILEDESGDGNFTNIVPGNLQGDLPFNEVNSLLCSKDGLMWLGMLGGGVCTVNTNKFRFNYDSLEALREHCPTSSVRSVYQEDNGNLWMGIMGFGLVFYDMEQHTIVPYRSHPVLKNMGYTSTVNDIIYRKRTNELCFATWDDGVWFYNVKAGKAHVVNTVTNPELSDICIYSLLEDSKGNLWLGTRSGVFILDTEQRLHSLNELVTLTNQALPQISIFKMAEDQDGFIWIATSNEGVWRIDTSGETYKVKFYTPSDGTLSTIGAMSVCVDGYNRVWVGSNGNGLDLYDRKNDRFVSVLNDYFRNGDVVFSMLEDDEHTLWLTTNAEMYHIDIPLDGAAPKIHTYTVDDGLQDHMFNRNSCFKGADGKLIFGGFRGLNSFYPDKIVQDTAYSPVVITDIKVHNVSVRTYPLSIRKGIAANRSIDFIDKIVLGYRENNFSLDFSILNYINPELNRYLYRLEGYDKEWLSVEAGRRFAYYNNLPAGTYTFCVKGANQNGIWSPDMKCLRITILPPPWLSWWAYCLYVLLFVSLAWYTYRIVRNRIRMKQAIEMGKIERQKMEEINHAKLQFFTNITHELLTPLSIISASVDELKQEVPASSSVCPVIADNTVRLIRLIQQILEFRKVENGKLRLKVSHGNVSMFLKKSVSAFAPLVKKQKLSIQFDLSEEYSGYFDVDKLDKVVYNLLSNAAKYTPEGGTIVVSQAHDEERGTFKLSVNNPGELIPKEKLDHIFERFYEGEYRKFHTIGTGIGLSLTKDLVLLHHGTIQVFSDKEEGNTFVVEIPIRREAFDEDEVDENTENVDYAILSADEMENVSEIDMLEEKPAASTILLVEDNEELLALMVRLLHGKYHILKAANGTEALEILAKQEVDLIVSDVMMPEMDGMELCRRVKTQFETCHIPLILLTAKTSDEDRVEGYESGADGYICKPLRLSVLFAKIDNLLKRRKRMGVDFRKQLVFEAKELNYTSMDEAFIRKAVDCVNAHLSDCDFEHAQFMAEMGMARTTLADKLKLLTGLTPSAFISNVRLQAACRLIDEKRKIRIADLAYAVGFNDPKYFSSCFKKKFGLSPTEYMMKYDG</sequence>
<keyword evidence="5" id="KW-0238">DNA-binding</keyword>
<dbReference type="PROSITE" id="PS01124">
    <property type="entry name" value="HTH_ARAC_FAMILY_2"/>
    <property type="match status" value="1"/>
</dbReference>
<dbReference type="InterPro" id="IPR018060">
    <property type="entry name" value="HTH_AraC"/>
</dbReference>
<feature type="domain" description="HTH araC/xylS-type" evidence="9">
    <location>
        <begin position="1194"/>
        <end position="1294"/>
    </location>
</feature>
<keyword evidence="3 7" id="KW-0597">Phosphoprotein</keyword>
<protein>
    <recommendedName>
        <fullName evidence="2">histidine kinase</fullName>
        <ecNumber evidence="2">2.7.13.3</ecNumber>
    </recommendedName>
</protein>
<feature type="transmembrane region" description="Helical" evidence="8">
    <location>
        <begin position="734"/>
        <end position="755"/>
    </location>
</feature>
<evidence type="ECO:0000313" key="13">
    <source>
        <dbReference type="Proteomes" id="UP001055104"/>
    </source>
</evidence>
<dbReference type="Pfam" id="PF07495">
    <property type="entry name" value="Y_Y_Y"/>
    <property type="match status" value="1"/>
</dbReference>
<keyword evidence="8" id="KW-0812">Transmembrane</keyword>
<evidence type="ECO:0000256" key="3">
    <source>
        <dbReference type="ARBA" id="ARBA00022553"/>
    </source>
</evidence>
<dbReference type="PRINTS" id="PR00344">
    <property type="entry name" value="BCTRLSENSOR"/>
</dbReference>
<dbReference type="InterPro" id="IPR001789">
    <property type="entry name" value="Sig_transdc_resp-reg_receiver"/>
</dbReference>
<dbReference type="SMART" id="SM00388">
    <property type="entry name" value="HisKA"/>
    <property type="match status" value="1"/>
</dbReference>
<evidence type="ECO:0000259" key="9">
    <source>
        <dbReference type="PROSITE" id="PS01124"/>
    </source>
</evidence>
<dbReference type="InterPro" id="IPR036097">
    <property type="entry name" value="HisK_dim/P_sf"/>
</dbReference>
<keyword evidence="12" id="KW-0808">Transferase</keyword>
<evidence type="ECO:0000256" key="1">
    <source>
        <dbReference type="ARBA" id="ARBA00000085"/>
    </source>
</evidence>
<feature type="domain" description="Histidine kinase" evidence="10">
    <location>
        <begin position="791"/>
        <end position="1005"/>
    </location>
</feature>
<dbReference type="InterPro" id="IPR013783">
    <property type="entry name" value="Ig-like_fold"/>
</dbReference>
<keyword evidence="8" id="KW-0472">Membrane</keyword>
<organism evidence="12 13">
    <name type="scientific">Phocaeicola dorei</name>
    <dbReference type="NCBI Taxonomy" id="357276"/>
    <lineage>
        <taxon>Bacteria</taxon>
        <taxon>Pseudomonadati</taxon>
        <taxon>Bacteroidota</taxon>
        <taxon>Bacteroidia</taxon>
        <taxon>Bacteroidales</taxon>
        <taxon>Bacteroidaceae</taxon>
        <taxon>Phocaeicola</taxon>
    </lineage>
</organism>
<dbReference type="InterPro" id="IPR036890">
    <property type="entry name" value="HATPase_C_sf"/>
</dbReference>
<dbReference type="PROSITE" id="PS00041">
    <property type="entry name" value="HTH_ARAC_FAMILY_1"/>
    <property type="match status" value="1"/>
</dbReference>
<dbReference type="GO" id="GO:0043565">
    <property type="term" value="F:sequence-specific DNA binding"/>
    <property type="evidence" value="ECO:0007669"/>
    <property type="project" value="InterPro"/>
</dbReference>
<dbReference type="InterPro" id="IPR009057">
    <property type="entry name" value="Homeodomain-like_sf"/>
</dbReference>
<dbReference type="InterPro" id="IPR003594">
    <property type="entry name" value="HATPase_dom"/>
</dbReference>
<dbReference type="Proteomes" id="UP001055104">
    <property type="component" value="Unassembled WGS sequence"/>
</dbReference>
<dbReference type="GO" id="GO:0003700">
    <property type="term" value="F:DNA-binding transcription factor activity"/>
    <property type="evidence" value="ECO:0007669"/>
    <property type="project" value="InterPro"/>
</dbReference>
<dbReference type="SUPFAM" id="SSF47384">
    <property type="entry name" value="Homodimeric domain of signal transducing histidine kinase"/>
    <property type="match status" value="1"/>
</dbReference>
<dbReference type="Gene3D" id="3.30.565.10">
    <property type="entry name" value="Histidine kinase-like ATPase, C-terminal domain"/>
    <property type="match status" value="1"/>
</dbReference>
<dbReference type="InterPro" id="IPR018062">
    <property type="entry name" value="HTH_AraC-typ_CS"/>
</dbReference>
<proteinExistence type="predicted"/>
<dbReference type="CDD" id="cd00082">
    <property type="entry name" value="HisKA"/>
    <property type="match status" value="1"/>
</dbReference>
<dbReference type="PROSITE" id="PS50110">
    <property type="entry name" value="RESPONSE_REGULATORY"/>
    <property type="match status" value="1"/>
</dbReference>
<dbReference type="SMART" id="SM00387">
    <property type="entry name" value="HATPase_c"/>
    <property type="match status" value="1"/>
</dbReference>
<dbReference type="SMART" id="SM00448">
    <property type="entry name" value="REC"/>
    <property type="match status" value="1"/>
</dbReference>
<dbReference type="SUPFAM" id="SSF52172">
    <property type="entry name" value="CheY-like"/>
    <property type="match status" value="1"/>
</dbReference>
<evidence type="ECO:0000256" key="7">
    <source>
        <dbReference type="PROSITE-ProRule" id="PRU00169"/>
    </source>
</evidence>
<dbReference type="CDD" id="cd00075">
    <property type="entry name" value="HATPase"/>
    <property type="match status" value="1"/>
</dbReference>
<keyword evidence="6" id="KW-0804">Transcription</keyword>
<dbReference type="InterPro" id="IPR011006">
    <property type="entry name" value="CheY-like_superfamily"/>
</dbReference>
<reference evidence="12" key="1">
    <citation type="submission" date="2022-01" db="EMBL/GenBank/DDBJ databases">
        <title>Novel bile acid biosynthetic pathways are enriched in the microbiome of centenarians.</title>
        <authorList>
            <person name="Sato Y."/>
            <person name="Atarashi K."/>
            <person name="Plichta R.D."/>
            <person name="Arai Y."/>
            <person name="Sasajima S."/>
            <person name="Kearney M.S."/>
            <person name="Suda W."/>
            <person name="Takeshita K."/>
            <person name="Sasaki T."/>
            <person name="Okamoto S."/>
            <person name="Skelly N.A."/>
            <person name="Okamura Y."/>
            <person name="Vlamakis H."/>
            <person name="Li Y."/>
            <person name="Tanoue T."/>
            <person name="Takei H."/>
            <person name="Nittono H."/>
            <person name="Narushima S."/>
            <person name="Irie J."/>
            <person name="Itoh H."/>
            <person name="Moriya K."/>
            <person name="Sugiura Y."/>
            <person name="Suematsu M."/>
            <person name="Moritoki N."/>
            <person name="Shibata S."/>
            <person name="Littman R.D."/>
            <person name="Fischbach A.M."/>
            <person name="Uwamino Y."/>
            <person name="Inoue T."/>
            <person name="Honda A."/>
            <person name="Hattori M."/>
            <person name="Murai T."/>
            <person name="Xavier J.R."/>
            <person name="Hirose N."/>
            <person name="Honda K."/>
        </authorList>
    </citation>
    <scope>NUCLEOTIDE SEQUENCE</scope>
    <source>
        <strain evidence="12">CE91-St7</strain>
    </source>
</reference>
<dbReference type="Pfam" id="PF00512">
    <property type="entry name" value="HisKA"/>
    <property type="match status" value="1"/>
</dbReference>
<evidence type="ECO:0000313" key="12">
    <source>
        <dbReference type="EMBL" id="GKH79807.1"/>
    </source>
</evidence>
<gene>
    <name evidence="12" type="ORF">CE91St7_06910</name>
</gene>
<dbReference type="PANTHER" id="PTHR43547:SF2">
    <property type="entry name" value="HYBRID SIGNAL TRANSDUCTION HISTIDINE KINASE C"/>
    <property type="match status" value="1"/>
</dbReference>
<dbReference type="InterPro" id="IPR011123">
    <property type="entry name" value="Y_Y_Y"/>
</dbReference>
<dbReference type="SMART" id="SM00342">
    <property type="entry name" value="HTH_ARAC"/>
    <property type="match status" value="1"/>
</dbReference>
<evidence type="ECO:0000256" key="4">
    <source>
        <dbReference type="ARBA" id="ARBA00023015"/>
    </source>
</evidence>
<dbReference type="Gene3D" id="1.10.287.130">
    <property type="match status" value="1"/>
</dbReference>
<evidence type="ECO:0000256" key="2">
    <source>
        <dbReference type="ARBA" id="ARBA00012438"/>
    </source>
</evidence>
<dbReference type="InterPro" id="IPR003661">
    <property type="entry name" value="HisK_dim/P_dom"/>
</dbReference>
<dbReference type="Pfam" id="PF02518">
    <property type="entry name" value="HATPase_c"/>
    <property type="match status" value="1"/>
</dbReference>
<dbReference type="PROSITE" id="PS50109">
    <property type="entry name" value="HIS_KIN"/>
    <property type="match status" value="1"/>
</dbReference>
<keyword evidence="4" id="KW-0805">Transcription regulation</keyword>
<dbReference type="GO" id="GO:0000155">
    <property type="term" value="F:phosphorelay sensor kinase activity"/>
    <property type="evidence" value="ECO:0007669"/>
    <property type="project" value="InterPro"/>
</dbReference>
<dbReference type="Gene3D" id="2.60.40.10">
    <property type="entry name" value="Immunoglobulins"/>
    <property type="match status" value="1"/>
</dbReference>